<keyword evidence="1" id="KW-1133">Transmembrane helix</keyword>
<feature type="transmembrane region" description="Helical" evidence="1">
    <location>
        <begin position="67"/>
        <end position="91"/>
    </location>
</feature>
<comment type="caution">
    <text evidence="3">The sequence shown here is derived from an EMBL/GenBank/DDBJ whole genome shotgun (WGS) entry which is preliminary data.</text>
</comment>
<dbReference type="Gene3D" id="3.40.50.1820">
    <property type="entry name" value="alpha/beta hydrolase"/>
    <property type="match status" value="1"/>
</dbReference>
<sequence length="402" mass="46439">MAGSTKTDNDDNTLQLLQSREPQLRAQSNLAMPFIEQEQETSAVTRSNDVVYLKKSLSKKAKKRLKCAGIFLIILLLIVFLLAFVGLPVFFMNSLALQRLIMFTNLGLPSEVSHFRKYELKPGLRNFYVSVKDVLSKDVISLGVWHLLPYTFQERVITDQNFDYDDALLNSNMSVLLYFHGTGEDRSSSLSKYSIFRFFFHVITFDYRNYADSSKNELSEDAVVNDCVQLYEWLTTKTKSRIIIWGHSLGSALATHTVSLLQTKPNVTQPVGLVLEAAFTKMSEELYVHPYGKIFAWLPWFKATILRPLEKNGFLFDTSKNILNVECPVMILCAEDDSIVPYKFGQKIREIAQNRSVLNTTFYYQFDYNLNYDHFFIYQDPFIPYFINYFQFVCTDGRSSDI</sequence>
<name>A0AA38MM43_9CUCU</name>
<keyword evidence="1" id="KW-0812">Transmembrane</keyword>
<dbReference type="AlphaFoldDB" id="A0AA38MM43"/>
<dbReference type="SUPFAM" id="SSF53474">
    <property type="entry name" value="alpha/beta-Hydrolases"/>
    <property type="match status" value="1"/>
</dbReference>
<keyword evidence="4" id="KW-1185">Reference proteome</keyword>
<dbReference type="PANTHER" id="PTHR12277:SF194">
    <property type="entry name" value="FI04476P"/>
    <property type="match status" value="1"/>
</dbReference>
<dbReference type="Proteomes" id="UP001168821">
    <property type="component" value="Unassembled WGS sequence"/>
</dbReference>
<reference evidence="3" key="1">
    <citation type="journal article" date="2023" name="G3 (Bethesda)">
        <title>Whole genome assemblies of Zophobas morio and Tenebrio molitor.</title>
        <authorList>
            <person name="Kaur S."/>
            <person name="Stinson S.A."/>
            <person name="diCenzo G.C."/>
        </authorList>
    </citation>
    <scope>NUCLEOTIDE SEQUENCE</scope>
    <source>
        <strain evidence="3">QUZm001</strain>
    </source>
</reference>
<evidence type="ECO:0000313" key="4">
    <source>
        <dbReference type="Proteomes" id="UP001168821"/>
    </source>
</evidence>
<protein>
    <recommendedName>
        <fullName evidence="2">AB hydrolase-1 domain-containing protein</fullName>
    </recommendedName>
</protein>
<dbReference type="PANTHER" id="PTHR12277">
    <property type="entry name" value="ALPHA/BETA HYDROLASE DOMAIN-CONTAINING PROTEIN"/>
    <property type="match status" value="1"/>
</dbReference>
<dbReference type="EMBL" id="JALNTZ010000002">
    <property type="protein sequence ID" value="KAJ3661254.1"/>
    <property type="molecule type" value="Genomic_DNA"/>
</dbReference>
<dbReference type="GO" id="GO:0047372">
    <property type="term" value="F:monoacylglycerol lipase activity"/>
    <property type="evidence" value="ECO:0007669"/>
    <property type="project" value="TreeGrafter"/>
</dbReference>
<dbReference type="GO" id="GO:0005789">
    <property type="term" value="C:endoplasmic reticulum membrane"/>
    <property type="evidence" value="ECO:0007669"/>
    <property type="project" value="TreeGrafter"/>
</dbReference>
<evidence type="ECO:0000259" key="2">
    <source>
        <dbReference type="Pfam" id="PF00561"/>
    </source>
</evidence>
<dbReference type="InterPro" id="IPR000073">
    <property type="entry name" value="AB_hydrolase_1"/>
</dbReference>
<dbReference type="GO" id="GO:0004622">
    <property type="term" value="F:phosphatidylcholine lysophospholipase activity"/>
    <property type="evidence" value="ECO:0007669"/>
    <property type="project" value="TreeGrafter"/>
</dbReference>
<evidence type="ECO:0000256" key="1">
    <source>
        <dbReference type="SAM" id="Phobius"/>
    </source>
</evidence>
<organism evidence="3 4">
    <name type="scientific">Zophobas morio</name>
    <dbReference type="NCBI Taxonomy" id="2755281"/>
    <lineage>
        <taxon>Eukaryota</taxon>
        <taxon>Metazoa</taxon>
        <taxon>Ecdysozoa</taxon>
        <taxon>Arthropoda</taxon>
        <taxon>Hexapoda</taxon>
        <taxon>Insecta</taxon>
        <taxon>Pterygota</taxon>
        <taxon>Neoptera</taxon>
        <taxon>Endopterygota</taxon>
        <taxon>Coleoptera</taxon>
        <taxon>Polyphaga</taxon>
        <taxon>Cucujiformia</taxon>
        <taxon>Tenebrionidae</taxon>
        <taxon>Zophobas</taxon>
    </lineage>
</organism>
<dbReference type="InterPro" id="IPR029058">
    <property type="entry name" value="AB_hydrolase_fold"/>
</dbReference>
<dbReference type="GO" id="GO:0006660">
    <property type="term" value="P:phosphatidylserine catabolic process"/>
    <property type="evidence" value="ECO:0007669"/>
    <property type="project" value="TreeGrafter"/>
</dbReference>
<evidence type="ECO:0000313" key="3">
    <source>
        <dbReference type="EMBL" id="KAJ3661254.1"/>
    </source>
</evidence>
<gene>
    <name evidence="3" type="ORF">Zmor_005658</name>
</gene>
<keyword evidence="1" id="KW-0472">Membrane</keyword>
<dbReference type="GO" id="GO:0052651">
    <property type="term" value="P:monoacylglycerol catabolic process"/>
    <property type="evidence" value="ECO:0007669"/>
    <property type="project" value="TreeGrafter"/>
</dbReference>
<feature type="domain" description="AB hydrolase-1" evidence="2">
    <location>
        <begin position="175"/>
        <end position="264"/>
    </location>
</feature>
<accession>A0AA38MM43</accession>
<dbReference type="Pfam" id="PF00561">
    <property type="entry name" value="Abhydrolase_1"/>
    <property type="match status" value="1"/>
</dbReference>
<proteinExistence type="predicted"/>